<evidence type="ECO:0000256" key="1">
    <source>
        <dbReference type="SAM" id="Phobius"/>
    </source>
</evidence>
<organism evidence="2 3">
    <name type="scientific">Mesorhabditis belari</name>
    <dbReference type="NCBI Taxonomy" id="2138241"/>
    <lineage>
        <taxon>Eukaryota</taxon>
        <taxon>Metazoa</taxon>
        <taxon>Ecdysozoa</taxon>
        <taxon>Nematoda</taxon>
        <taxon>Chromadorea</taxon>
        <taxon>Rhabditida</taxon>
        <taxon>Rhabditina</taxon>
        <taxon>Rhabditomorpha</taxon>
        <taxon>Rhabditoidea</taxon>
        <taxon>Rhabditidae</taxon>
        <taxon>Mesorhabditinae</taxon>
        <taxon>Mesorhabditis</taxon>
    </lineage>
</organism>
<name>A0AAF3FEF3_9BILA</name>
<dbReference type="WBParaSite" id="MBELARI_LOCUS439">
    <property type="protein sequence ID" value="MBELARI_LOCUS439"/>
    <property type="gene ID" value="MBELARI_LOCUS439"/>
</dbReference>
<dbReference type="AlphaFoldDB" id="A0AAF3FEF3"/>
<keyword evidence="2" id="KW-1185">Reference proteome</keyword>
<reference evidence="3" key="1">
    <citation type="submission" date="2024-02" db="UniProtKB">
        <authorList>
            <consortium name="WormBaseParasite"/>
        </authorList>
    </citation>
    <scope>IDENTIFICATION</scope>
</reference>
<keyword evidence="1" id="KW-0472">Membrane</keyword>
<evidence type="ECO:0000313" key="3">
    <source>
        <dbReference type="WBParaSite" id="MBELARI_LOCUS439"/>
    </source>
</evidence>
<keyword evidence="1" id="KW-1133">Transmembrane helix</keyword>
<keyword evidence="1" id="KW-0812">Transmembrane</keyword>
<evidence type="ECO:0000313" key="2">
    <source>
        <dbReference type="Proteomes" id="UP000887575"/>
    </source>
</evidence>
<feature type="transmembrane region" description="Helical" evidence="1">
    <location>
        <begin position="6"/>
        <end position="33"/>
    </location>
</feature>
<dbReference type="Proteomes" id="UP000887575">
    <property type="component" value="Unassembled WGS sequence"/>
</dbReference>
<sequence length="66" mass="7773">MIFDAQHLATFTMCFILMVAMQGTFCAFAYFMYGSYRKHLKKTFIKLLFRKKKSSIVAIRGPLFTY</sequence>
<accession>A0AAF3FEF3</accession>
<protein>
    <submittedName>
        <fullName evidence="3">Uncharacterized protein</fullName>
    </submittedName>
</protein>
<proteinExistence type="predicted"/>